<comment type="catalytic activity">
    <reaction evidence="7">
        <text>a very long-chain fatty acid + ATP + CoA = a very long-chain fatty acyl-CoA + AMP + diphosphate</text>
        <dbReference type="Rhea" id="RHEA:54536"/>
        <dbReference type="ChEBI" id="CHEBI:30616"/>
        <dbReference type="ChEBI" id="CHEBI:33019"/>
        <dbReference type="ChEBI" id="CHEBI:57287"/>
        <dbReference type="ChEBI" id="CHEBI:58950"/>
        <dbReference type="ChEBI" id="CHEBI:138261"/>
        <dbReference type="ChEBI" id="CHEBI:456215"/>
    </reaction>
    <physiologicalReaction direction="left-to-right" evidence="7">
        <dbReference type="Rhea" id="RHEA:54537"/>
    </physiologicalReaction>
</comment>
<keyword evidence="4 11" id="KW-0812">Transmembrane</keyword>
<evidence type="ECO:0000256" key="1">
    <source>
        <dbReference type="ARBA" id="ARBA00006432"/>
    </source>
</evidence>
<comment type="similarity">
    <text evidence="1">Belongs to the ATP-dependent AMP-binding enzyme family.</text>
</comment>
<keyword evidence="2" id="KW-0813">Transport</keyword>
<evidence type="ECO:0000256" key="9">
    <source>
        <dbReference type="ARBA" id="ARBA00048666"/>
    </source>
</evidence>
<evidence type="ECO:0000256" key="3">
    <source>
        <dbReference type="ARBA" id="ARBA00022598"/>
    </source>
</evidence>
<evidence type="ECO:0000259" key="12">
    <source>
        <dbReference type="Pfam" id="PF00501"/>
    </source>
</evidence>
<sequence>MGEVEDVIKVGNYVIVSLNGILMLGKDEVDMQEIIGKPYWTTFEMVPSKNNKRSYTLKTIKEAESWNDLKNTSSSGLDNRCITNDGTSQKLSKEEILQLQESGKSGKEIVGTLIENSKSFSAKTEYSQEKYIKKKEQKYFRYLIVCKPTIVSLHEVYFRQDHTRVGGLRMDALSQLLSYSDVQSDGLYLLYDSGSQGLPGAAMLHRIGANTTGLLINMHPGNIPQLAIIQAMNFPKEQIERHITVNIYSFLRLHYQGESSLLSDISICRTVSTPTTSQSEDNEVSLSSNNDCEQETKVEDDTEVSKIGQVIDLNKTETTSNGMFNIDTIEVDTNLTSQNVTNTNESKLMNDINKEEKVKNRKTLKRKLDDLIETGPIKKPKWLMETQYALDLLKGSKARGLVIVAKEHPLNIIKSLLPFLGASRPFVIFHAYREPLQETYIALKQTQNVVNLRLFSNFLRSYQILPDRTHPDILTSDTGGYILTGYLFFFLFFKRIFSNIISKMSVNNVGNGNNIAPIVSNMIDDKNRDVERGKIHTRVGESLNRSQATSMTTTASVPQVRSTNEVVVNLGEGKEEEDLVDVTTLSGSTQAIGDTRGGCRNLSPTRCQTIGRFLRQLMLVMLLITFIAASLAFLTLYVGHMFLLQLFVVVIVAYFVAGGRLRWFYIVFRTLPRDVKGLLRYIKLLWLIRGHEKKNKSVADIFRQHVARHPNKACIIFEDQEWTFQQIEDFSNKVATTFKNHGYRKGDVVALLMENRPDFVGIWLGLSKIGLVTSLININLRKSSLLHSIDVAKCQALIYSSEFTEVVTDIVSSLNANMGLYKYGNEATEDTAHLKAKNLTNILSEVSAVSPIPQDKSYYHDNLLYIYTSGTTGLPKAAVITNSRFIFIASGINIIAKMRSSDILYTPLPLYHTAGGVMSIGQALLHGNTTVIRKKFSASAYFNDCIKYKCTIAQYIGEMCRYILAVPVKPEDKQHTLRMIFGNGLRPQIWRQFVARFNIPQVIEFYGATEGNANIVNIDNTVGAIGFVSRIITSVYPISIIKVNAEGEPIRNAKGLCQVCAPDEPGVFIGKIIPNNPTRAFLGYVDKKASNSKIVHDVFAKGDSAFISGDILVADELGYLYFKDRTGDTFRWKGENVSTSEVEAIINCIIYGVEVHGAEGRAGMAAICNENDTLNLKQLSSDIKDQLPFYARPQFLRILSKVDLTSTFKLKKKDLQEDGFDPKRIQDKLYYLDPKLGYQLLTKEIFDEIQAGKIKL</sequence>
<dbReference type="Pfam" id="PF00501">
    <property type="entry name" value="AMP-binding"/>
    <property type="match status" value="1"/>
</dbReference>
<dbReference type="PANTHER" id="PTHR43107">
    <property type="entry name" value="LONG-CHAIN FATTY ACID TRANSPORT PROTEIN"/>
    <property type="match status" value="1"/>
</dbReference>
<dbReference type="InterPro" id="IPR000873">
    <property type="entry name" value="AMP-dep_synth/lig_dom"/>
</dbReference>
<comment type="catalytic activity">
    <reaction evidence="9">
        <text>tetracosanoate + ATP + CoA = tetracosanoyl-CoA + AMP + diphosphate</text>
        <dbReference type="Rhea" id="RHEA:33639"/>
        <dbReference type="ChEBI" id="CHEBI:30616"/>
        <dbReference type="ChEBI" id="CHEBI:31014"/>
        <dbReference type="ChEBI" id="CHEBI:33019"/>
        <dbReference type="ChEBI" id="CHEBI:57287"/>
        <dbReference type="ChEBI" id="CHEBI:65052"/>
        <dbReference type="ChEBI" id="CHEBI:456215"/>
    </reaction>
    <physiologicalReaction direction="left-to-right" evidence="9">
        <dbReference type="Rhea" id="RHEA:33640"/>
    </physiologicalReaction>
</comment>
<feature type="domain" description="AMP-dependent synthetase/ligase" evidence="12">
    <location>
        <begin position="702"/>
        <end position="1026"/>
    </location>
</feature>
<dbReference type="GO" id="GO:0016874">
    <property type="term" value="F:ligase activity"/>
    <property type="evidence" value="ECO:0007669"/>
    <property type="project" value="UniProtKB-KW"/>
</dbReference>
<dbReference type="Proteomes" id="UP001607302">
    <property type="component" value="Unassembled WGS sequence"/>
</dbReference>
<comment type="caution">
    <text evidence="13">The sequence shown here is derived from an EMBL/GenBank/DDBJ whole genome shotgun (WGS) entry which is preliminary data.</text>
</comment>
<keyword evidence="11" id="KW-0472">Membrane</keyword>
<evidence type="ECO:0000256" key="4">
    <source>
        <dbReference type="ARBA" id="ARBA00022692"/>
    </source>
</evidence>
<dbReference type="SUPFAM" id="SSF56801">
    <property type="entry name" value="Acetyl-CoA synthetase-like"/>
    <property type="match status" value="1"/>
</dbReference>
<evidence type="ECO:0000256" key="8">
    <source>
        <dbReference type="ARBA" id="ARBA00041297"/>
    </source>
</evidence>
<dbReference type="EMBL" id="JAUDFV010000151">
    <property type="protein sequence ID" value="KAL2719076.1"/>
    <property type="molecule type" value="Genomic_DNA"/>
</dbReference>
<feature type="transmembrane region" description="Helical" evidence="11">
    <location>
        <begin position="617"/>
        <end position="636"/>
    </location>
</feature>
<dbReference type="PROSITE" id="PS00455">
    <property type="entry name" value="AMP_BINDING"/>
    <property type="match status" value="1"/>
</dbReference>
<dbReference type="Gene3D" id="3.30.300.30">
    <property type="match status" value="1"/>
</dbReference>
<keyword evidence="14" id="KW-1185">Reference proteome</keyword>
<dbReference type="Pfam" id="PF04189">
    <property type="entry name" value="Gcd10p"/>
    <property type="match status" value="1"/>
</dbReference>
<reference evidence="13 14" key="1">
    <citation type="journal article" date="2024" name="Ann. Entomol. Soc. Am.">
        <title>Genomic analyses of the southern and eastern yellowjacket wasps (Hymenoptera: Vespidae) reveal evolutionary signatures of social life.</title>
        <authorList>
            <person name="Catto M.A."/>
            <person name="Caine P.B."/>
            <person name="Orr S.E."/>
            <person name="Hunt B.G."/>
            <person name="Goodisman M.A.D."/>
        </authorList>
    </citation>
    <scope>NUCLEOTIDE SEQUENCE [LARGE SCALE GENOMIC DNA]</scope>
    <source>
        <strain evidence="13">233</strain>
        <tissue evidence="13">Head and thorax</tissue>
    </source>
</reference>
<evidence type="ECO:0000256" key="2">
    <source>
        <dbReference type="ARBA" id="ARBA00022448"/>
    </source>
</evidence>
<dbReference type="FunFam" id="3.40.50.12780:FF:000005">
    <property type="entry name" value="Solute carrier family 27 member 6"/>
    <property type="match status" value="1"/>
</dbReference>
<proteinExistence type="inferred from homology"/>
<dbReference type="InterPro" id="IPR017423">
    <property type="entry name" value="TRM6"/>
</dbReference>
<keyword evidence="3" id="KW-0436">Ligase</keyword>
<feature type="transmembrane region" description="Helical" evidence="11">
    <location>
        <begin position="642"/>
        <end position="663"/>
    </location>
</feature>
<dbReference type="NCBIfam" id="NF006134">
    <property type="entry name" value="PRK08279.1"/>
    <property type="match status" value="1"/>
</dbReference>
<evidence type="ECO:0000256" key="5">
    <source>
        <dbReference type="ARBA" id="ARBA00022741"/>
    </source>
</evidence>
<organism evidence="13 14">
    <name type="scientific">Vespula squamosa</name>
    <name type="common">Southern yellow jacket</name>
    <name type="synonym">Wasp</name>
    <dbReference type="NCBI Taxonomy" id="30214"/>
    <lineage>
        <taxon>Eukaryota</taxon>
        <taxon>Metazoa</taxon>
        <taxon>Ecdysozoa</taxon>
        <taxon>Arthropoda</taxon>
        <taxon>Hexapoda</taxon>
        <taxon>Insecta</taxon>
        <taxon>Pterygota</taxon>
        <taxon>Neoptera</taxon>
        <taxon>Endopterygota</taxon>
        <taxon>Hymenoptera</taxon>
        <taxon>Apocrita</taxon>
        <taxon>Aculeata</taxon>
        <taxon>Vespoidea</taxon>
        <taxon>Vespidae</taxon>
        <taxon>Vespinae</taxon>
        <taxon>Vespula</taxon>
    </lineage>
</organism>
<dbReference type="PANTHER" id="PTHR43107:SF21">
    <property type="entry name" value="FATTY ACID TRANSPORT PROTEIN 1, ISOFORM F-RELATED"/>
    <property type="match status" value="1"/>
</dbReference>
<dbReference type="InterPro" id="IPR020845">
    <property type="entry name" value="AMP-binding_CS"/>
</dbReference>
<keyword evidence="5" id="KW-0547">Nucleotide-binding</keyword>
<evidence type="ECO:0000313" key="14">
    <source>
        <dbReference type="Proteomes" id="UP001607302"/>
    </source>
</evidence>
<dbReference type="InterPro" id="IPR045851">
    <property type="entry name" value="AMP-bd_C_sf"/>
</dbReference>
<evidence type="ECO:0000256" key="10">
    <source>
        <dbReference type="SAM" id="MobiDB-lite"/>
    </source>
</evidence>
<dbReference type="GO" id="GO:0000166">
    <property type="term" value="F:nucleotide binding"/>
    <property type="evidence" value="ECO:0007669"/>
    <property type="project" value="UniProtKB-KW"/>
</dbReference>
<protein>
    <recommendedName>
        <fullName evidence="8">Long-chain-fatty-acid--CoA ligase</fullName>
    </recommendedName>
</protein>
<gene>
    <name evidence="13" type="ORF">V1478_011495</name>
</gene>
<feature type="transmembrane region" description="Helical" evidence="11">
    <location>
        <begin position="478"/>
        <end position="497"/>
    </location>
</feature>
<evidence type="ECO:0000256" key="7">
    <source>
        <dbReference type="ARBA" id="ARBA00036527"/>
    </source>
</evidence>
<evidence type="ECO:0000256" key="6">
    <source>
        <dbReference type="ARBA" id="ARBA00022989"/>
    </source>
</evidence>
<name>A0ABD2AFA8_VESSQ</name>
<accession>A0ABD2AFA8</accession>
<feature type="compositionally biased region" description="Polar residues" evidence="10">
    <location>
        <begin position="273"/>
        <end position="291"/>
    </location>
</feature>
<keyword evidence="6 11" id="KW-1133">Transmembrane helix</keyword>
<evidence type="ECO:0000256" key="11">
    <source>
        <dbReference type="SAM" id="Phobius"/>
    </source>
</evidence>
<dbReference type="Gene3D" id="3.40.50.12780">
    <property type="entry name" value="N-terminal domain of ligase-like"/>
    <property type="match status" value="1"/>
</dbReference>
<dbReference type="InterPro" id="IPR042099">
    <property type="entry name" value="ANL_N_sf"/>
</dbReference>
<evidence type="ECO:0000313" key="13">
    <source>
        <dbReference type="EMBL" id="KAL2719076.1"/>
    </source>
</evidence>
<feature type="region of interest" description="Disordered" evidence="10">
    <location>
        <begin position="273"/>
        <end position="301"/>
    </location>
</feature>
<dbReference type="AlphaFoldDB" id="A0ABD2AFA8"/>